<feature type="signal peptide" evidence="2">
    <location>
        <begin position="1"/>
        <end position="22"/>
    </location>
</feature>
<evidence type="ECO:0000313" key="4">
    <source>
        <dbReference type="Proteomes" id="UP000014023"/>
    </source>
</evidence>
<evidence type="ECO:0000256" key="2">
    <source>
        <dbReference type="SAM" id="SignalP"/>
    </source>
</evidence>
<dbReference type="AlphaFoldDB" id="A0A9W5V635"/>
<proteinExistence type="predicted"/>
<organism evidence="3 4">
    <name type="scientific">Bacillus cereus VD196</name>
    <dbReference type="NCBI Taxonomy" id="1053243"/>
    <lineage>
        <taxon>Bacteria</taxon>
        <taxon>Bacillati</taxon>
        <taxon>Bacillota</taxon>
        <taxon>Bacilli</taxon>
        <taxon>Bacillales</taxon>
        <taxon>Bacillaceae</taxon>
        <taxon>Bacillus</taxon>
        <taxon>Bacillus cereus group</taxon>
    </lineage>
</organism>
<dbReference type="EMBL" id="AHFL01000052">
    <property type="protein sequence ID" value="EOO62355.1"/>
    <property type="molecule type" value="Genomic_DNA"/>
</dbReference>
<evidence type="ECO:0000313" key="3">
    <source>
        <dbReference type="EMBL" id="EOO62355.1"/>
    </source>
</evidence>
<dbReference type="RefSeq" id="WP_016125992.1">
    <property type="nucleotide sequence ID" value="NZ_KB976269.1"/>
</dbReference>
<evidence type="ECO:0000256" key="1">
    <source>
        <dbReference type="SAM" id="MobiDB-lite"/>
    </source>
</evidence>
<evidence type="ECO:0008006" key="5">
    <source>
        <dbReference type="Google" id="ProtNLM"/>
    </source>
</evidence>
<comment type="caution">
    <text evidence="3">The sequence shown here is derived from an EMBL/GenBank/DDBJ whole genome shotgun (WGS) entry which is preliminary data.</text>
</comment>
<keyword evidence="2" id="KW-0732">Signal</keyword>
<reference evidence="3 4" key="1">
    <citation type="submission" date="2012-12" db="EMBL/GenBank/DDBJ databases">
        <title>The Genome Sequence of Bacillus cereus VD196.</title>
        <authorList>
            <consortium name="The Broad Institute Genome Sequencing Platform"/>
            <consortium name="The Broad Institute Genome Sequencing Center for Infectious Disease"/>
            <person name="Feldgarden M."/>
            <person name="Van der Auwera G.A."/>
            <person name="Mahillon J."/>
            <person name="Duprez V."/>
            <person name="Timmery S."/>
            <person name="Mattelet C."/>
            <person name="Dierick K."/>
            <person name="Sun M."/>
            <person name="Yu Z."/>
            <person name="Zhu L."/>
            <person name="Hu X."/>
            <person name="Shank E.B."/>
            <person name="Swiecicka I."/>
            <person name="Hansen B.M."/>
            <person name="Andrup L."/>
            <person name="Walker B."/>
            <person name="Young S.K."/>
            <person name="Zeng Q."/>
            <person name="Gargeya S."/>
            <person name="Fitzgerald M."/>
            <person name="Haas B."/>
            <person name="Abouelleil A."/>
            <person name="Alvarado L."/>
            <person name="Arachchi H.M."/>
            <person name="Berlin A.M."/>
            <person name="Chapman S.B."/>
            <person name="Dewar J."/>
            <person name="Goldberg J."/>
            <person name="Griggs A."/>
            <person name="Gujja S."/>
            <person name="Hansen M."/>
            <person name="Howarth C."/>
            <person name="Imamovic A."/>
            <person name="Larimer J."/>
            <person name="McCowan C."/>
            <person name="Murphy C."/>
            <person name="Neiman D."/>
            <person name="Pearson M."/>
            <person name="Priest M."/>
            <person name="Roberts A."/>
            <person name="Saif S."/>
            <person name="Shea T."/>
            <person name="Sisk P."/>
            <person name="Sykes S."/>
            <person name="Wortman J."/>
            <person name="Nusbaum C."/>
            <person name="Birren B."/>
        </authorList>
    </citation>
    <scope>NUCLEOTIDE SEQUENCE [LARGE SCALE GENOMIC DNA]</scope>
    <source>
        <strain evidence="3 4">VD196</strain>
    </source>
</reference>
<sequence>MLKKMGALIIVSILSIGMVACSGEKKDKEKEDNKTTTERSKTDKTKEDNKTTTEQSKTDKTKEDNKTTTEQSKTDEIKEKK</sequence>
<dbReference type="Proteomes" id="UP000014023">
    <property type="component" value="Unassembled WGS sequence"/>
</dbReference>
<feature type="compositionally biased region" description="Basic and acidic residues" evidence="1">
    <location>
        <begin position="23"/>
        <end position="81"/>
    </location>
</feature>
<dbReference type="PROSITE" id="PS51257">
    <property type="entry name" value="PROKAR_LIPOPROTEIN"/>
    <property type="match status" value="1"/>
</dbReference>
<gene>
    <name evidence="3" type="ORF">IKE_05699</name>
</gene>
<name>A0A9W5V635_BACCE</name>
<feature type="chain" id="PRO_5040887896" description="Lipoprotein" evidence="2">
    <location>
        <begin position="23"/>
        <end position="81"/>
    </location>
</feature>
<accession>A0A9W5V635</accession>
<protein>
    <recommendedName>
        <fullName evidence="5">Lipoprotein</fullName>
    </recommendedName>
</protein>
<feature type="region of interest" description="Disordered" evidence="1">
    <location>
        <begin position="20"/>
        <end position="81"/>
    </location>
</feature>